<gene>
    <name evidence="2" type="ORF">ATO11_01165</name>
</gene>
<feature type="transmembrane region" description="Helical" evidence="1">
    <location>
        <begin position="114"/>
        <end position="134"/>
    </location>
</feature>
<keyword evidence="3" id="KW-1185">Reference proteome</keyword>
<sequence length="142" mass="14970">MKLDTATLSLALRLVGATSLGTLTLLKMLGLPNGAAGMNRAGPFNMSTGIELLDRADVYLLAALAIWIALGIRTRVVAAFGAVYLGLHFLWIGLPVDPGMFTHQATAMQVLLSSVGLTSLLWLTVIGGGTFSLVRRGWSGLM</sequence>
<evidence type="ECO:0000313" key="3">
    <source>
        <dbReference type="Proteomes" id="UP000036938"/>
    </source>
</evidence>
<keyword evidence="1" id="KW-1133">Transmembrane helix</keyword>
<comment type="caution">
    <text evidence="2">The sequence shown here is derived from an EMBL/GenBank/DDBJ whole genome shotgun (WGS) entry which is preliminary data.</text>
</comment>
<dbReference type="AlphaFoldDB" id="A0A0L1JU44"/>
<keyword evidence="1" id="KW-0472">Membrane</keyword>
<evidence type="ECO:0000313" key="2">
    <source>
        <dbReference type="EMBL" id="KNG95275.1"/>
    </source>
</evidence>
<evidence type="ECO:0008006" key="4">
    <source>
        <dbReference type="Google" id="ProtNLM"/>
    </source>
</evidence>
<reference evidence="2 3" key="1">
    <citation type="journal article" date="2015" name="Int. J. Syst. Evol. Microbiol.">
        <title>Aestuariivita atlantica sp. nov., isolated from deep sea sediment of the Atlantic Ocean.</title>
        <authorList>
            <person name="Li G."/>
            <person name="Lai Q."/>
            <person name="Du Y."/>
            <person name="Liu X."/>
            <person name="Sun F."/>
            <person name="Shao Z."/>
        </authorList>
    </citation>
    <scope>NUCLEOTIDE SEQUENCE [LARGE SCALE GENOMIC DNA]</scope>
    <source>
        <strain evidence="2 3">22II-S11-z3</strain>
    </source>
</reference>
<protein>
    <recommendedName>
        <fullName evidence="4">DoxX family protein</fullName>
    </recommendedName>
</protein>
<keyword evidence="1" id="KW-0812">Transmembrane</keyword>
<feature type="transmembrane region" description="Helical" evidence="1">
    <location>
        <begin position="77"/>
        <end position="94"/>
    </location>
</feature>
<dbReference type="RefSeq" id="WP_050528995.1">
    <property type="nucleotide sequence ID" value="NZ_AQQZ01000001.1"/>
</dbReference>
<accession>A0A0L1JU44</accession>
<evidence type="ECO:0000256" key="1">
    <source>
        <dbReference type="SAM" id="Phobius"/>
    </source>
</evidence>
<dbReference type="Proteomes" id="UP000036938">
    <property type="component" value="Unassembled WGS sequence"/>
</dbReference>
<organism evidence="2 3">
    <name type="scientific">Pseudaestuariivita atlantica</name>
    <dbReference type="NCBI Taxonomy" id="1317121"/>
    <lineage>
        <taxon>Bacteria</taxon>
        <taxon>Pseudomonadati</taxon>
        <taxon>Pseudomonadota</taxon>
        <taxon>Alphaproteobacteria</taxon>
        <taxon>Rhodobacterales</taxon>
        <taxon>Paracoccaceae</taxon>
        <taxon>Pseudaestuariivita</taxon>
    </lineage>
</organism>
<dbReference type="EMBL" id="AQQZ01000001">
    <property type="protein sequence ID" value="KNG95275.1"/>
    <property type="molecule type" value="Genomic_DNA"/>
</dbReference>
<name>A0A0L1JU44_9RHOB</name>
<proteinExistence type="predicted"/>